<evidence type="ECO:0008006" key="2">
    <source>
        <dbReference type="Google" id="ProtNLM"/>
    </source>
</evidence>
<dbReference type="AlphaFoldDB" id="A0A212LD68"/>
<name>A0A212LD68_9HYPH</name>
<proteinExistence type="predicted"/>
<protein>
    <recommendedName>
        <fullName evidence="2">Cyclase family protein</fullName>
    </recommendedName>
</protein>
<sequence>MYRHVDLTFKPYPAPVGDGDGVIRPNLGYRPEAPIHYEPVGAERDKVDILSFYRSTYAMSGVQPGEIFQKQILTTKPWTTYATFHNPSETDGWAGKYLAELPARDLVGPFTLIDLGDVAGGVITADALRVALGERKPERILFARTGYSRGRPVEPSADYLAGSPVLDADAAAFLAGLGIRVFGTDSRSIDPRYAGKGDAAIYEQLNRAGIVVVDDLANLSDIEPRHGTAFIGIPLPIRWAVGGPVRAFAVDLDNPTDFVDLSHEVDFFPNTHKNDPLPFTLPVSEVALDEIGDYPNPWPGRIEPREEQGKTQRATRLTPFRMVDAGREVGPDMYIEYAHGTGTHIEAAFFDPWGRHGVPEEVLKRYIRIPRDRLVGEAVLIDLADQVGPLQQIDSRHLERNNPGIRPGDICVMRADITDWSFYGSTPGNTPGLSPDAAMWLVKHKIRALVLDFAVEKSDPMPSSPLVKYTPNKIHYFLHKNDIPVVEWCVNMKLLRQKRFVLAICALPASHQGGFPAQVFAVEKW</sequence>
<organism evidence="1">
    <name type="scientific">uncultured Pleomorphomonas sp</name>
    <dbReference type="NCBI Taxonomy" id="442121"/>
    <lineage>
        <taxon>Bacteria</taxon>
        <taxon>Pseudomonadati</taxon>
        <taxon>Pseudomonadota</taxon>
        <taxon>Alphaproteobacteria</taxon>
        <taxon>Hyphomicrobiales</taxon>
        <taxon>Pleomorphomonadaceae</taxon>
        <taxon>Pleomorphomonas</taxon>
        <taxon>environmental samples</taxon>
    </lineage>
</organism>
<dbReference type="InterPro" id="IPR007325">
    <property type="entry name" value="KFase/CYL"/>
</dbReference>
<dbReference type="PANTHER" id="PTHR31118">
    <property type="entry name" value="CYCLASE-LIKE PROTEIN 2"/>
    <property type="match status" value="1"/>
</dbReference>
<dbReference type="InterPro" id="IPR037175">
    <property type="entry name" value="KFase_sf"/>
</dbReference>
<evidence type="ECO:0000313" key="1">
    <source>
        <dbReference type="EMBL" id="SCM75299.1"/>
    </source>
</evidence>
<reference evidence="1" key="1">
    <citation type="submission" date="2016-08" db="EMBL/GenBank/DDBJ databases">
        <authorList>
            <person name="Seilhamer J.J."/>
        </authorList>
    </citation>
    <scope>NUCLEOTIDE SEQUENCE</scope>
    <source>
        <strain evidence="1">86</strain>
    </source>
</reference>
<gene>
    <name evidence="1" type="ORF">KL86PLE_130700</name>
</gene>
<dbReference type="GO" id="GO:0004061">
    <property type="term" value="F:arylformamidase activity"/>
    <property type="evidence" value="ECO:0007669"/>
    <property type="project" value="InterPro"/>
</dbReference>
<dbReference type="EMBL" id="FMJD01000005">
    <property type="protein sequence ID" value="SCM75299.1"/>
    <property type="molecule type" value="Genomic_DNA"/>
</dbReference>
<dbReference type="Pfam" id="PF04199">
    <property type="entry name" value="Cyclase"/>
    <property type="match status" value="2"/>
</dbReference>
<dbReference type="Gene3D" id="3.50.30.50">
    <property type="entry name" value="Putative cyclase"/>
    <property type="match status" value="2"/>
</dbReference>
<dbReference type="PANTHER" id="PTHR31118:SF12">
    <property type="entry name" value="CYCLASE-LIKE PROTEIN 2"/>
    <property type="match status" value="1"/>
</dbReference>
<dbReference type="GO" id="GO:0019441">
    <property type="term" value="P:L-tryptophan catabolic process to kynurenine"/>
    <property type="evidence" value="ECO:0007669"/>
    <property type="project" value="InterPro"/>
</dbReference>
<dbReference type="RefSeq" id="WP_288200051.1">
    <property type="nucleotide sequence ID" value="NZ_LT608334.1"/>
</dbReference>
<dbReference type="SUPFAM" id="SSF102198">
    <property type="entry name" value="Putative cyclase"/>
    <property type="match status" value="2"/>
</dbReference>
<accession>A0A212LD68</accession>